<evidence type="ECO:0008006" key="3">
    <source>
        <dbReference type="Google" id="ProtNLM"/>
    </source>
</evidence>
<dbReference type="EMBL" id="JH687850">
    <property type="protein sequence ID" value="EJD36931.1"/>
    <property type="molecule type" value="Genomic_DNA"/>
</dbReference>
<protein>
    <recommendedName>
        <fullName evidence="3">F-box domain-containing protein</fullName>
    </recommendedName>
</protein>
<sequence>MTSLTRLRVHLWTTGACVDALSLPVLRFLHVEGTWNPPRVQHLLHKCAHIRKFVFSSITADCTQGQLPRVLAHLTNLASLELAGLRMTRGDFIPLSSPDPATGTWIAPELEKIIIKPTSMDRDAASSCIDFVRSRTAEDAGPTGGRKRLRVARVRMRPAGDLDWLQSVLSSMCEGEGQETAEDTS</sequence>
<reference evidence="2" key="1">
    <citation type="journal article" date="2012" name="Science">
        <title>The Paleozoic origin of enzymatic lignin decomposition reconstructed from 31 fungal genomes.</title>
        <authorList>
            <person name="Floudas D."/>
            <person name="Binder M."/>
            <person name="Riley R."/>
            <person name="Barry K."/>
            <person name="Blanchette R.A."/>
            <person name="Henrissat B."/>
            <person name="Martinez A.T."/>
            <person name="Otillar R."/>
            <person name="Spatafora J.W."/>
            <person name="Yadav J.S."/>
            <person name="Aerts A."/>
            <person name="Benoit I."/>
            <person name="Boyd A."/>
            <person name="Carlson A."/>
            <person name="Copeland A."/>
            <person name="Coutinho P.M."/>
            <person name="de Vries R.P."/>
            <person name="Ferreira P."/>
            <person name="Findley K."/>
            <person name="Foster B."/>
            <person name="Gaskell J."/>
            <person name="Glotzer D."/>
            <person name="Gorecki P."/>
            <person name="Heitman J."/>
            <person name="Hesse C."/>
            <person name="Hori C."/>
            <person name="Igarashi K."/>
            <person name="Jurgens J.A."/>
            <person name="Kallen N."/>
            <person name="Kersten P."/>
            <person name="Kohler A."/>
            <person name="Kuees U."/>
            <person name="Kumar T.K.A."/>
            <person name="Kuo A."/>
            <person name="LaButti K."/>
            <person name="Larrondo L.F."/>
            <person name="Lindquist E."/>
            <person name="Ling A."/>
            <person name="Lombard V."/>
            <person name="Lucas S."/>
            <person name="Lundell T."/>
            <person name="Martin R."/>
            <person name="McLaughlin D.J."/>
            <person name="Morgenstern I."/>
            <person name="Morin E."/>
            <person name="Murat C."/>
            <person name="Nagy L.G."/>
            <person name="Nolan M."/>
            <person name="Ohm R.A."/>
            <person name="Patyshakuliyeva A."/>
            <person name="Rokas A."/>
            <person name="Ruiz-Duenas F.J."/>
            <person name="Sabat G."/>
            <person name="Salamov A."/>
            <person name="Samejima M."/>
            <person name="Schmutz J."/>
            <person name="Slot J.C."/>
            <person name="St John F."/>
            <person name="Stenlid J."/>
            <person name="Sun H."/>
            <person name="Sun S."/>
            <person name="Syed K."/>
            <person name="Tsang A."/>
            <person name="Wiebenga A."/>
            <person name="Young D."/>
            <person name="Pisabarro A."/>
            <person name="Eastwood D.C."/>
            <person name="Martin F."/>
            <person name="Cullen D."/>
            <person name="Grigoriev I.V."/>
            <person name="Hibbett D.S."/>
        </authorList>
    </citation>
    <scope>NUCLEOTIDE SEQUENCE [LARGE SCALE GENOMIC DNA]</scope>
    <source>
        <strain evidence="2">TFB10046</strain>
    </source>
</reference>
<dbReference type="KEGG" id="adl:AURDEDRAFT_174002"/>
<name>J0CZ81_AURST</name>
<evidence type="ECO:0000313" key="2">
    <source>
        <dbReference type="Proteomes" id="UP000006514"/>
    </source>
</evidence>
<proteinExistence type="predicted"/>
<dbReference type="AlphaFoldDB" id="J0CZ81"/>
<keyword evidence="2" id="KW-1185">Reference proteome</keyword>
<gene>
    <name evidence="1" type="ORF">AURDEDRAFT_174002</name>
</gene>
<dbReference type="InParanoid" id="J0CZ81"/>
<evidence type="ECO:0000313" key="1">
    <source>
        <dbReference type="EMBL" id="EJD36931.1"/>
    </source>
</evidence>
<organism evidence="1 2">
    <name type="scientific">Auricularia subglabra (strain TFB-10046 / SS5)</name>
    <name type="common">White-rot fungus</name>
    <name type="synonym">Auricularia delicata (strain TFB10046)</name>
    <dbReference type="NCBI Taxonomy" id="717982"/>
    <lineage>
        <taxon>Eukaryota</taxon>
        <taxon>Fungi</taxon>
        <taxon>Dikarya</taxon>
        <taxon>Basidiomycota</taxon>
        <taxon>Agaricomycotina</taxon>
        <taxon>Agaricomycetes</taxon>
        <taxon>Auriculariales</taxon>
        <taxon>Auriculariaceae</taxon>
        <taxon>Auricularia</taxon>
    </lineage>
</organism>
<dbReference type="Proteomes" id="UP000006514">
    <property type="component" value="Unassembled WGS sequence"/>
</dbReference>
<accession>J0CZ81</accession>